<protein>
    <recommendedName>
        <fullName evidence="3">Carboxylic ester hydrolase</fullName>
        <ecNumber evidence="3">3.1.1.-</ecNumber>
    </recommendedName>
</protein>
<evidence type="ECO:0000259" key="4">
    <source>
        <dbReference type="Pfam" id="PF00135"/>
    </source>
</evidence>
<dbReference type="SUPFAM" id="SSF53474">
    <property type="entry name" value="alpha/beta-Hydrolases"/>
    <property type="match status" value="1"/>
</dbReference>
<name>A0A9N8S165_9BURK</name>
<dbReference type="PANTHER" id="PTHR11559">
    <property type="entry name" value="CARBOXYLESTERASE"/>
    <property type="match status" value="1"/>
</dbReference>
<evidence type="ECO:0000256" key="1">
    <source>
        <dbReference type="ARBA" id="ARBA00005964"/>
    </source>
</evidence>
<accession>A0A9N8S165</accession>
<dbReference type="InterPro" id="IPR029058">
    <property type="entry name" value="AB_hydrolase_fold"/>
</dbReference>
<dbReference type="GO" id="GO:0016787">
    <property type="term" value="F:hydrolase activity"/>
    <property type="evidence" value="ECO:0007669"/>
    <property type="project" value="UniProtKB-KW"/>
</dbReference>
<organism evidence="5 6">
    <name type="scientific">Paraburkholderia saeva</name>
    <dbReference type="NCBI Taxonomy" id="2777537"/>
    <lineage>
        <taxon>Bacteria</taxon>
        <taxon>Pseudomonadati</taxon>
        <taxon>Pseudomonadota</taxon>
        <taxon>Betaproteobacteria</taxon>
        <taxon>Burkholderiales</taxon>
        <taxon>Burkholderiaceae</taxon>
        <taxon>Paraburkholderia</taxon>
    </lineage>
</organism>
<gene>
    <name evidence="5" type="primary">fumD</name>
    <name evidence="5" type="ORF">LMG31841_05117</name>
</gene>
<evidence type="ECO:0000313" key="6">
    <source>
        <dbReference type="Proteomes" id="UP000789704"/>
    </source>
</evidence>
<dbReference type="Proteomes" id="UP000789704">
    <property type="component" value="Unassembled WGS sequence"/>
</dbReference>
<dbReference type="Pfam" id="PF00135">
    <property type="entry name" value="COesterase"/>
    <property type="match status" value="1"/>
</dbReference>
<dbReference type="InterPro" id="IPR019826">
    <property type="entry name" value="Carboxylesterase_B_AS"/>
</dbReference>
<keyword evidence="2 3" id="KW-0378">Hydrolase</keyword>
<dbReference type="Gene3D" id="3.40.50.1820">
    <property type="entry name" value="alpha/beta hydrolase"/>
    <property type="match status" value="1"/>
</dbReference>
<sequence length="546" mass="57049">MGIQINIIKSEGDKHVIHGKALLRATMLACVTATLTACGGSDGAPTQSVVLANSQAQVDSGLVTGNPADASGIISFKGIPYAAAPVGALRWQAPQPAVKWTGSKAATQYGNTCWQGTAFGPVDNSKASEDCLFLNVWTGAKSTAEKRPVMVWLHGGGFQFGTSGDPRWEGGNLAKKGVVVVSINYRLGVFGFLARQDLDVESGGKSSGMYGLLDQIAALHWVKANIAAFGGDPNNITVFGESAGAHAVGMLLTSPLAAGTFNKAIAESGAFWETPKGVMRSHAAVSQIGAQLGATMGARTLADLRALPASQLMTDPTEPAFNPSIDGYVLTADPYSRFAAGQQNDVPLLEGQNANEGTIFAATAGIPADTKDHFVTAATSAFGAANINTFLQFYPASTDAAAQQSEVTLAGDLIIASQTWEMANMQLKTGRSPVYSYYFSQTSAYNPLPIHVSEVPYVFQNFVANGHGSPDATDVSVADAMSSYWTNFAKTGNPNGNGLPNWPAYTGAGGQVMGLATPVQTQPEVSTARFQFLNSFRSNGSLGFTF</sequence>
<dbReference type="EMBL" id="CAJQZC010000012">
    <property type="protein sequence ID" value="CAG4921683.1"/>
    <property type="molecule type" value="Genomic_DNA"/>
</dbReference>
<evidence type="ECO:0000256" key="3">
    <source>
        <dbReference type="RuleBase" id="RU361235"/>
    </source>
</evidence>
<keyword evidence="6" id="KW-1185">Reference proteome</keyword>
<proteinExistence type="inferred from homology"/>
<dbReference type="InterPro" id="IPR002018">
    <property type="entry name" value="CarbesteraseB"/>
</dbReference>
<feature type="domain" description="Carboxylesterase type B" evidence="4">
    <location>
        <begin position="55"/>
        <end position="532"/>
    </location>
</feature>
<dbReference type="PROSITE" id="PS00122">
    <property type="entry name" value="CARBOXYLESTERASE_B_1"/>
    <property type="match status" value="1"/>
</dbReference>
<evidence type="ECO:0000313" key="5">
    <source>
        <dbReference type="EMBL" id="CAG4921683.1"/>
    </source>
</evidence>
<comment type="similarity">
    <text evidence="1 3">Belongs to the type-B carboxylesterase/lipase family.</text>
</comment>
<dbReference type="InterPro" id="IPR050309">
    <property type="entry name" value="Type-B_Carboxylest/Lipase"/>
</dbReference>
<comment type="caution">
    <text evidence="5">The sequence shown here is derived from an EMBL/GenBank/DDBJ whole genome shotgun (WGS) entry which is preliminary data.</text>
</comment>
<dbReference type="EC" id="3.1.1.-" evidence="3"/>
<dbReference type="AlphaFoldDB" id="A0A9N8S165"/>
<evidence type="ECO:0000256" key="2">
    <source>
        <dbReference type="ARBA" id="ARBA00022801"/>
    </source>
</evidence>
<reference evidence="5" key="1">
    <citation type="submission" date="2021-04" db="EMBL/GenBank/DDBJ databases">
        <authorList>
            <person name="Vanwijnsberghe S."/>
        </authorList>
    </citation>
    <scope>NUCLEOTIDE SEQUENCE</scope>
    <source>
        <strain evidence="5">LMG 31841</strain>
    </source>
</reference>